<accession>A0A151TPA1</accession>
<gene>
    <name evidence="1" type="ORF">KK1_022532</name>
</gene>
<evidence type="ECO:0000313" key="2">
    <source>
        <dbReference type="Proteomes" id="UP000075243"/>
    </source>
</evidence>
<dbReference type="Gramene" id="C.cajan_21880.t">
    <property type="protein sequence ID" value="C.cajan_21880.t.cds1"/>
    <property type="gene ID" value="C.cajan_21880"/>
</dbReference>
<reference evidence="1 2" key="1">
    <citation type="journal article" date="2012" name="Nat. Biotechnol.">
        <title>Draft genome sequence of pigeonpea (Cajanus cajan), an orphan legume crop of resource-poor farmers.</title>
        <authorList>
            <person name="Varshney R.K."/>
            <person name="Chen W."/>
            <person name="Li Y."/>
            <person name="Bharti A.K."/>
            <person name="Saxena R.K."/>
            <person name="Schlueter J.A."/>
            <person name="Donoghue M.T."/>
            <person name="Azam S."/>
            <person name="Fan G."/>
            <person name="Whaley A.M."/>
            <person name="Farmer A.D."/>
            <person name="Sheridan J."/>
            <person name="Iwata A."/>
            <person name="Tuteja R."/>
            <person name="Penmetsa R.V."/>
            <person name="Wu W."/>
            <person name="Upadhyaya H.D."/>
            <person name="Yang S.P."/>
            <person name="Shah T."/>
            <person name="Saxena K.B."/>
            <person name="Michael T."/>
            <person name="McCombie W.R."/>
            <person name="Yang B."/>
            <person name="Zhang G."/>
            <person name="Yang H."/>
            <person name="Wang J."/>
            <person name="Spillane C."/>
            <person name="Cook D.R."/>
            <person name="May G.D."/>
            <person name="Xu X."/>
            <person name="Jackson S.A."/>
        </authorList>
    </citation>
    <scope>NUCLEOTIDE SEQUENCE [LARGE SCALE GENOMIC DNA]</scope>
    <source>
        <strain evidence="2">cv. Asha</strain>
    </source>
</reference>
<proteinExistence type="predicted"/>
<dbReference type="AlphaFoldDB" id="A0A151TPA1"/>
<evidence type="ECO:0000313" key="1">
    <source>
        <dbReference type="EMBL" id="KYP68882.1"/>
    </source>
</evidence>
<sequence>MPWRKLSKLVNGSLCLLDEPVHSLAWSVIAKPVLNIIELNGCVCRESNSAVAWPFGSVNLAVAIFSTCGPNNVSSFYLNNLPYTAPHAP</sequence>
<name>A0A151TPA1_CAJCA</name>
<dbReference type="Proteomes" id="UP000075243">
    <property type="component" value="Chromosome 4"/>
</dbReference>
<protein>
    <submittedName>
        <fullName evidence="1">Uncharacterized protein</fullName>
    </submittedName>
</protein>
<dbReference type="EMBL" id="CM003606">
    <property type="protein sequence ID" value="KYP68882.1"/>
    <property type="molecule type" value="Genomic_DNA"/>
</dbReference>
<keyword evidence="2" id="KW-1185">Reference proteome</keyword>
<organism evidence="1 2">
    <name type="scientific">Cajanus cajan</name>
    <name type="common">Pigeon pea</name>
    <name type="synonym">Cajanus indicus</name>
    <dbReference type="NCBI Taxonomy" id="3821"/>
    <lineage>
        <taxon>Eukaryota</taxon>
        <taxon>Viridiplantae</taxon>
        <taxon>Streptophyta</taxon>
        <taxon>Embryophyta</taxon>
        <taxon>Tracheophyta</taxon>
        <taxon>Spermatophyta</taxon>
        <taxon>Magnoliopsida</taxon>
        <taxon>eudicotyledons</taxon>
        <taxon>Gunneridae</taxon>
        <taxon>Pentapetalae</taxon>
        <taxon>rosids</taxon>
        <taxon>fabids</taxon>
        <taxon>Fabales</taxon>
        <taxon>Fabaceae</taxon>
        <taxon>Papilionoideae</taxon>
        <taxon>50 kb inversion clade</taxon>
        <taxon>NPAAA clade</taxon>
        <taxon>indigoferoid/millettioid clade</taxon>
        <taxon>Phaseoleae</taxon>
        <taxon>Cajanus</taxon>
    </lineage>
</organism>